<organism evidence="10 11">
    <name type="scientific">Chelativorans intermedius</name>
    <dbReference type="NCBI Taxonomy" id="515947"/>
    <lineage>
        <taxon>Bacteria</taxon>
        <taxon>Pseudomonadati</taxon>
        <taxon>Pseudomonadota</taxon>
        <taxon>Alphaproteobacteria</taxon>
        <taxon>Hyphomicrobiales</taxon>
        <taxon>Phyllobacteriaceae</taxon>
        <taxon>Chelativorans</taxon>
    </lineage>
</organism>
<comment type="similarity">
    <text evidence="2 8">Belongs to the UPF0283 family.</text>
</comment>
<dbReference type="PANTHER" id="PTHR39342:SF1">
    <property type="entry name" value="UPF0283 MEMBRANE PROTEIN YCJF"/>
    <property type="match status" value="1"/>
</dbReference>
<evidence type="ECO:0000256" key="3">
    <source>
        <dbReference type="ARBA" id="ARBA00022475"/>
    </source>
</evidence>
<evidence type="ECO:0000256" key="4">
    <source>
        <dbReference type="ARBA" id="ARBA00022519"/>
    </source>
</evidence>
<sequence length="355" mass="37942">MSRRPAAFPVSPEEPPQREPRQDSARKPQAVKVDAVTITPADADVFDALEPAAAAPGPATAPRRRSRLGTIFIAAFGLLVSLAVGLWTDRLVRDLFARADWLGWLALGLAVLAALALLAILVRELAALARLASVERLRQRAERAYESDDTRDARAVVAQLAALFASHPDTAAGRRALAELEGDVIDGRDLLNIAERELLAPLDVRARKLVLDAAKRVSVVTAVSPRALVDVAYVLFEATRLVRRLSELYCGRPGFLGFLRLSRSVLAHLAVTGSMAAGEAFVQQLVGHGLAARLSAKLGEGVVNGMLTARIGIAAMAAIRPLAFRAVERPGLGDFLKALTQFASKAGQTPRNPNE</sequence>
<evidence type="ECO:0000313" key="10">
    <source>
        <dbReference type="EMBL" id="MFC0207015.1"/>
    </source>
</evidence>
<feature type="transmembrane region" description="Helical" evidence="8">
    <location>
        <begin position="68"/>
        <end position="89"/>
    </location>
</feature>
<evidence type="ECO:0000256" key="6">
    <source>
        <dbReference type="ARBA" id="ARBA00022989"/>
    </source>
</evidence>
<evidence type="ECO:0000256" key="8">
    <source>
        <dbReference type="HAMAP-Rule" id="MF_01085"/>
    </source>
</evidence>
<dbReference type="Pfam" id="PF05128">
    <property type="entry name" value="DUF697"/>
    <property type="match status" value="1"/>
</dbReference>
<dbReference type="Proteomes" id="UP001589755">
    <property type="component" value="Unassembled WGS sequence"/>
</dbReference>
<dbReference type="InterPro" id="IPR006507">
    <property type="entry name" value="UPF0283"/>
</dbReference>
<keyword evidence="7 8" id="KW-0472">Membrane</keyword>
<feature type="compositionally biased region" description="Basic and acidic residues" evidence="9">
    <location>
        <begin position="15"/>
        <end position="26"/>
    </location>
</feature>
<reference evidence="10 11" key="1">
    <citation type="submission" date="2024-09" db="EMBL/GenBank/DDBJ databases">
        <authorList>
            <person name="Sun Q."/>
            <person name="Mori K."/>
        </authorList>
    </citation>
    <scope>NUCLEOTIDE SEQUENCE [LARGE SCALE GENOMIC DNA]</scope>
    <source>
        <strain evidence="10 11">CCM 8543</strain>
    </source>
</reference>
<feature type="region of interest" description="Disordered" evidence="9">
    <location>
        <begin position="1"/>
        <end position="30"/>
    </location>
</feature>
<dbReference type="PANTHER" id="PTHR39342">
    <property type="entry name" value="UPF0283 MEMBRANE PROTEIN YCJF"/>
    <property type="match status" value="1"/>
</dbReference>
<evidence type="ECO:0000256" key="9">
    <source>
        <dbReference type="SAM" id="MobiDB-lite"/>
    </source>
</evidence>
<gene>
    <name evidence="10" type="ORF">ACFFJ2_01210</name>
</gene>
<evidence type="ECO:0000256" key="7">
    <source>
        <dbReference type="ARBA" id="ARBA00023136"/>
    </source>
</evidence>
<dbReference type="InterPro" id="IPR021147">
    <property type="entry name" value="DUF697"/>
</dbReference>
<keyword evidence="6 8" id="KW-1133">Transmembrane helix</keyword>
<keyword evidence="4" id="KW-0997">Cell inner membrane</keyword>
<keyword evidence="11" id="KW-1185">Reference proteome</keyword>
<protein>
    <recommendedName>
        <fullName evidence="8">UPF0283 membrane protein ACFFJ2_01210</fullName>
    </recommendedName>
</protein>
<evidence type="ECO:0000313" key="11">
    <source>
        <dbReference type="Proteomes" id="UP001589755"/>
    </source>
</evidence>
<accession>A0ABV6D2Y8</accession>
<proteinExistence type="inferred from homology"/>
<feature type="transmembrane region" description="Helical" evidence="8">
    <location>
        <begin position="101"/>
        <end position="122"/>
    </location>
</feature>
<comment type="caution">
    <text evidence="10">The sequence shown here is derived from an EMBL/GenBank/DDBJ whole genome shotgun (WGS) entry which is preliminary data.</text>
</comment>
<evidence type="ECO:0000256" key="5">
    <source>
        <dbReference type="ARBA" id="ARBA00022692"/>
    </source>
</evidence>
<evidence type="ECO:0000256" key="1">
    <source>
        <dbReference type="ARBA" id="ARBA00004429"/>
    </source>
</evidence>
<dbReference type="EMBL" id="JBHLXD010000002">
    <property type="protein sequence ID" value="MFC0207015.1"/>
    <property type="molecule type" value="Genomic_DNA"/>
</dbReference>
<keyword evidence="5 8" id="KW-0812">Transmembrane</keyword>
<comment type="subcellular location">
    <subcellularLocation>
        <location evidence="1">Cell inner membrane</location>
        <topology evidence="1">Multi-pass membrane protein</topology>
    </subcellularLocation>
    <subcellularLocation>
        <location evidence="8">Cell membrane</location>
        <topology evidence="8">Multi-pass membrane protein</topology>
    </subcellularLocation>
</comment>
<dbReference type="HAMAP" id="MF_01085">
    <property type="entry name" value="UPF0283"/>
    <property type="match status" value="1"/>
</dbReference>
<dbReference type="NCBIfam" id="TIGR01620">
    <property type="entry name" value="hyp_HI0043"/>
    <property type="match status" value="1"/>
</dbReference>
<keyword evidence="3 8" id="KW-1003">Cell membrane</keyword>
<dbReference type="RefSeq" id="WP_261520172.1">
    <property type="nucleotide sequence ID" value="NZ_JAODNW010000009.1"/>
</dbReference>
<evidence type="ECO:0000256" key="2">
    <source>
        <dbReference type="ARBA" id="ARBA00008255"/>
    </source>
</evidence>
<name>A0ABV6D2Y8_9HYPH</name>